<evidence type="ECO:0000256" key="2">
    <source>
        <dbReference type="ARBA" id="ARBA00022771"/>
    </source>
</evidence>
<evidence type="ECO:0000313" key="7">
    <source>
        <dbReference type="Proteomes" id="UP001626550"/>
    </source>
</evidence>
<keyword evidence="7" id="KW-1185">Reference proteome</keyword>
<keyword evidence="3" id="KW-0862">Zinc</keyword>
<evidence type="ECO:0000256" key="4">
    <source>
        <dbReference type="PROSITE-ProRule" id="PRU00452"/>
    </source>
</evidence>
<dbReference type="Gene3D" id="3.30.40.10">
    <property type="entry name" value="Zinc/RING finger domain, C3HC4 (zinc finger)"/>
    <property type="match status" value="1"/>
</dbReference>
<accession>A0ABD2QK77</accession>
<gene>
    <name evidence="6" type="ORF">Ciccas_001377</name>
</gene>
<evidence type="ECO:0000259" key="5">
    <source>
        <dbReference type="PROSITE" id="PS51044"/>
    </source>
</evidence>
<evidence type="ECO:0000256" key="3">
    <source>
        <dbReference type="ARBA" id="ARBA00022833"/>
    </source>
</evidence>
<keyword evidence="1" id="KW-0479">Metal-binding</keyword>
<dbReference type="PANTHER" id="PTHR10782:SF4">
    <property type="entry name" value="TONALLI, ISOFORM E"/>
    <property type="match status" value="1"/>
</dbReference>
<dbReference type="PROSITE" id="PS51044">
    <property type="entry name" value="ZF_SP_RING"/>
    <property type="match status" value="1"/>
</dbReference>
<name>A0ABD2QK77_9PLAT</name>
<dbReference type="EMBL" id="JBJKFK010000088">
    <property type="protein sequence ID" value="KAL3319949.1"/>
    <property type="molecule type" value="Genomic_DNA"/>
</dbReference>
<evidence type="ECO:0000313" key="6">
    <source>
        <dbReference type="EMBL" id="KAL3319949.1"/>
    </source>
</evidence>
<dbReference type="GO" id="GO:0008270">
    <property type="term" value="F:zinc ion binding"/>
    <property type="evidence" value="ECO:0007669"/>
    <property type="project" value="UniProtKB-KW"/>
</dbReference>
<dbReference type="InterPro" id="IPR013083">
    <property type="entry name" value="Znf_RING/FYVE/PHD"/>
</dbReference>
<comment type="caution">
    <text evidence="6">The sequence shown here is derived from an EMBL/GenBank/DDBJ whole genome shotgun (WGS) entry which is preliminary data.</text>
</comment>
<protein>
    <recommendedName>
        <fullName evidence="5">SP-RING-type domain-containing protein</fullName>
    </recommendedName>
</protein>
<dbReference type="PANTHER" id="PTHR10782">
    <property type="entry name" value="ZINC FINGER MIZ DOMAIN-CONTAINING PROTEIN"/>
    <property type="match status" value="1"/>
</dbReference>
<dbReference type="CDD" id="cd16650">
    <property type="entry name" value="SP-RING_PIAS-like"/>
    <property type="match status" value="1"/>
</dbReference>
<keyword evidence="2 4" id="KW-0863">Zinc-finger</keyword>
<dbReference type="AlphaFoldDB" id="A0ABD2QK77"/>
<feature type="domain" description="SP-RING-type" evidence="5">
    <location>
        <begin position="197"/>
        <end position="274"/>
    </location>
</feature>
<organism evidence="6 7">
    <name type="scientific">Cichlidogyrus casuarinus</name>
    <dbReference type="NCBI Taxonomy" id="1844966"/>
    <lineage>
        <taxon>Eukaryota</taxon>
        <taxon>Metazoa</taxon>
        <taxon>Spiralia</taxon>
        <taxon>Lophotrochozoa</taxon>
        <taxon>Platyhelminthes</taxon>
        <taxon>Monogenea</taxon>
        <taxon>Monopisthocotylea</taxon>
        <taxon>Dactylogyridea</taxon>
        <taxon>Ancyrocephalidae</taxon>
        <taxon>Cichlidogyrus</taxon>
    </lineage>
</organism>
<sequence length="274" mass="30859">MCNSSLSFAQRGLIAEELPRWLSITVNGKPITLPDPVFHEGQYQKFGKRLSIPIDVTEGVLSNLSSTAASKHLIQVAWINAPLDDCGKPLLDAVMLGQLNPESVSLLSLPLIQITLDHKRTLNSLLDEFRLPLEEDTGPASYLKRELEADSIIMQIFSSSPAHDIWGLYDFCIPATHALPKQEVLQMLKTKLKKGAGPSDLICDDDWLHLSTLCPLTRTRMVLPVRGYDCLHLECFDLSNYLIVNKKRPRWKCPICSNNCPFRHLRRDESVFTP</sequence>
<evidence type="ECO:0000256" key="1">
    <source>
        <dbReference type="ARBA" id="ARBA00022723"/>
    </source>
</evidence>
<reference evidence="6 7" key="1">
    <citation type="submission" date="2024-11" db="EMBL/GenBank/DDBJ databases">
        <title>Adaptive evolution of stress response genes in parasites aligns with host niche diversity.</title>
        <authorList>
            <person name="Hahn C."/>
            <person name="Resl P."/>
        </authorList>
    </citation>
    <scope>NUCLEOTIDE SEQUENCE [LARGE SCALE GENOMIC DNA]</scope>
    <source>
        <strain evidence="6">EGGRZ-B1_66</strain>
        <tissue evidence="6">Body</tissue>
    </source>
</reference>
<proteinExistence type="predicted"/>
<dbReference type="Pfam" id="PF02891">
    <property type="entry name" value="zf-MIZ"/>
    <property type="match status" value="1"/>
</dbReference>
<dbReference type="Proteomes" id="UP001626550">
    <property type="component" value="Unassembled WGS sequence"/>
</dbReference>
<dbReference type="InterPro" id="IPR004181">
    <property type="entry name" value="Znf_MIZ"/>
</dbReference>